<evidence type="ECO:0000313" key="1">
    <source>
        <dbReference type="EMBL" id="GAI94201.1"/>
    </source>
</evidence>
<proteinExistence type="predicted"/>
<protein>
    <recommendedName>
        <fullName evidence="2">Lipoprotein</fullName>
    </recommendedName>
</protein>
<reference evidence="1" key="1">
    <citation type="journal article" date="2014" name="Front. Microbiol.">
        <title>High frequency of phylogenetically diverse reductive dehalogenase-homologous genes in deep subseafloor sedimentary metagenomes.</title>
        <authorList>
            <person name="Kawai M."/>
            <person name="Futagami T."/>
            <person name="Toyoda A."/>
            <person name="Takaki Y."/>
            <person name="Nishi S."/>
            <person name="Hori S."/>
            <person name="Arai W."/>
            <person name="Tsubouchi T."/>
            <person name="Morono Y."/>
            <person name="Uchiyama I."/>
            <person name="Ito T."/>
            <person name="Fujiyama A."/>
            <person name="Inagaki F."/>
            <person name="Takami H."/>
        </authorList>
    </citation>
    <scope>NUCLEOTIDE SEQUENCE</scope>
    <source>
        <strain evidence="1">Expedition CK06-06</strain>
    </source>
</reference>
<dbReference type="EMBL" id="BARW01021980">
    <property type="protein sequence ID" value="GAI94201.1"/>
    <property type="molecule type" value="Genomic_DNA"/>
</dbReference>
<dbReference type="AlphaFoldDB" id="X1TS42"/>
<sequence>MKLKAFQLALVSWALLFFFSCLTINIYFPEAAVKKAADEIVDEIRKSDKEDKEKKDSGSQE</sequence>
<name>X1TS42_9ZZZZ</name>
<gene>
    <name evidence="1" type="ORF">S12H4_36814</name>
</gene>
<accession>X1TS42</accession>
<feature type="non-terminal residue" evidence="1">
    <location>
        <position position="61"/>
    </location>
</feature>
<organism evidence="1">
    <name type="scientific">marine sediment metagenome</name>
    <dbReference type="NCBI Taxonomy" id="412755"/>
    <lineage>
        <taxon>unclassified sequences</taxon>
        <taxon>metagenomes</taxon>
        <taxon>ecological metagenomes</taxon>
    </lineage>
</organism>
<evidence type="ECO:0008006" key="2">
    <source>
        <dbReference type="Google" id="ProtNLM"/>
    </source>
</evidence>
<dbReference type="PROSITE" id="PS51257">
    <property type="entry name" value="PROKAR_LIPOPROTEIN"/>
    <property type="match status" value="1"/>
</dbReference>
<comment type="caution">
    <text evidence="1">The sequence shown here is derived from an EMBL/GenBank/DDBJ whole genome shotgun (WGS) entry which is preliminary data.</text>
</comment>